<organism evidence="1">
    <name type="scientific">Thermosulfurimonas dismutans</name>
    <dbReference type="NCBI Taxonomy" id="999894"/>
    <lineage>
        <taxon>Bacteria</taxon>
        <taxon>Pseudomonadati</taxon>
        <taxon>Thermodesulfobacteriota</taxon>
        <taxon>Thermodesulfobacteria</taxon>
        <taxon>Thermodesulfobacteriales</taxon>
        <taxon>Thermodesulfobacteriaceae</taxon>
        <taxon>Thermosulfurimonas</taxon>
    </lineage>
</organism>
<proteinExistence type="predicted"/>
<dbReference type="AlphaFoldDB" id="A0A7C3CLQ5"/>
<reference evidence="1" key="1">
    <citation type="journal article" date="2020" name="mSystems">
        <title>Genome- and Community-Level Interaction Insights into Carbon Utilization and Element Cycling Functions of Hydrothermarchaeota in Hydrothermal Sediment.</title>
        <authorList>
            <person name="Zhou Z."/>
            <person name="Liu Y."/>
            <person name="Xu W."/>
            <person name="Pan J."/>
            <person name="Luo Z.H."/>
            <person name="Li M."/>
        </authorList>
    </citation>
    <scope>NUCLEOTIDE SEQUENCE [LARGE SCALE GENOMIC DNA]</scope>
    <source>
        <strain evidence="1">HyVt-483</strain>
    </source>
</reference>
<sequence>MKSETLFLRTLEEALELWRKLKPQLYEDPYLVRLLEDLREALAETERLYRETGAYRLCAECAARGEPTCCGRDMELHVSRELLLINLSLGARLPERRAFPSGCFFLSLKGCSLPARPLLCRNFFCPWFRERFPAEKLTLLTAAQEPEARTLFLLEDYLRTLLQKNLPHP</sequence>
<gene>
    <name evidence="1" type="ORF">ENJ40_00965</name>
</gene>
<accession>A0A7C3CLQ5</accession>
<evidence type="ECO:0000313" key="1">
    <source>
        <dbReference type="EMBL" id="HFC97015.1"/>
    </source>
</evidence>
<name>A0A7C3CLQ5_9BACT</name>
<comment type="caution">
    <text evidence="1">The sequence shown here is derived from an EMBL/GenBank/DDBJ whole genome shotgun (WGS) entry which is preliminary data.</text>
</comment>
<dbReference type="Proteomes" id="UP000886043">
    <property type="component" value="Unassembled WGS sequence"/>
</dbReference>
<protein>
    <submittedName>
        <fullName evidence="1">Uncharacterized protein</fullName>
    </submittedName>
</protein>
<dbReference type="EMBL" id="DRMH01000012">
    <property type="protein sequence ID" value="HFC97015.1"/>
    <property type="molecule type" value="Genomic_DNA"/>
</dbReference>